<dbReference type="Gene3D" id="3.10.450.40">
    <property type="match status" value="1"/>
</dbReference>
<evidence type="ECO:0000313" key="2">
    <source>
        <dbReference type="EMBL" id="GFR99922.1"/>
    </source>
</evidence>
<feature type="domain" description="DUF7041" evidence="1">
    <location>
        <begin position="60"/>
        <end position="120"/>
    </location>
</feature>
<proteinExistence type="predicted"/>
<keyword evidence="3" id="KW-1185">Reference proteome</keyword>
<dbReference type="EMBL" id="BMAT01005805">
    <property type="protein sequence ID" value="GFR99922.1"/>
    <property type="molecule type" value="Genomic_DNA"/>
</dbReference>
<evidence type="ECO:0000313" key="3">
    <source>
        <dbReference type="Proteomes" id="UP000762676"/>
    </source>
</evidence>
<accession>A0AAV4HP37</accession>
<protein>
    <submittedName>
        <fullName evidence="2">Gag pol protein</fullName>
    </submittedName>
</protein>
<dbReference type="PANTHER" id="PTHR33327:SF3">
    <property type="entry name" value="RNA-DIRECTED DNA POLYMERASE"/>
    <property type="match status" value="1"/>
</dbReference>
<dbReference type="Pfam" id="PF23055">
    <property type="entry name" value="DUF7041"/>
    <property type="match status" value="1"/>
</dbReference>
<dbReference type="Proteomes" id="UP000762676">
    <property type="component" value="Unassembled WGS sequence"/>
</dbReference>
<organism evidence="2 3">
    <name type="scientific">Elysia marginata</name>
    <dbReference type="NCBI Taxonomy" id="1093978"/>
    <lineage>
        <taxon>Eukaryota</taxon>
        <taxon>Metazoa</taxon>
        <taxon>Spiralia</taxon>
        <taxon>Lophotrochozoa</taxon>
        <taxon>Mollusca</taxon>
        <taxon>Gastropoda</taxon>
        <taxon>Heterobranchia</taxon>
        <taxon>Euthyneura</taxon>
        <taxon>Panpulmonata</taxon>
        <taxon>Sacoglossa</taxon>
        <taxon>Placobranchoidea</taxon>
        <taxon>Plakobranchidae</taxon>
        <taxon>Elysia</taxon>
    </lineage>
</organism>
<gene>
    <name evidence="2" type="ORF">ElyMa_002803400</name>
</gene>
<comment type="caution">
    <text evidence="2">The sequence shown here is derived from an EMBL/GenBank/DDBJ whole genome shotgun (WGS) entry which is preliminary data.</text>
</comment>
<evidence type="ECO:0000259" key="1">
    <source>
        <dbReference type="Pfam" id="PF23055"/>
    </source>
</evidence>
<sequence>MKINLFTLLVQLREFLENDPNIHAVSMKDYSSVTINSSYAFLADLWPPKKADALNFLDNNGPLAWFAQAEAQFALRNIIQDETKYYHVVAALDTTTANRALSVLTSHSSTDKYNAIKSFLTSA</sequence>
<dbReference type="InterPro" id="IPR055469">
    <property type="entry name" value="DUF7041"/>
</dbReference>
<dbReference type="PANTHER" id="PTHR33327">
    <property type="entry name" value="ENDONUCLEASE"/>
    <property type="match status" value="1"/>
</dbReference>
<dbReference type="AlphaFoldDB" id="A0AAV4HP37"/>
<reference evidence="2 3" key="1">
    <citation type="journal article" date="2021" name="Elife">
        <title>Chloroplast acquisition without the gene transfer in kleptoplastic sea slugs, Plakobranchus ocellatus.</title>
        <authorList>
            <person name="Maeda T."/>
            <person name="Takahashi S."/>
            <person name="Yoshida T."/>
            <person name="Shimamura S."/>
            <person name="Takaki Y."/>
            <person name="Nagai Y."/>
            <person name="Toyoda A."/>
            <person name="Suzuki Y."/>
            <person name="Arimoto A."/>
            <person name="Ishii H."/>
            <person name="Satoh N."/>
            <person name="Nishiyama T."/>
            <person name="Hasebe M."/>
            <person name="Maruyama T."/>
            <person name="Minagawa J."/>
            <person name="Obokata J."/>
            <person name="Shigenobu S."/>
        </authorList>
    </citation>
    <scope>NUCLEOTIDE SEQUENCE [LARGE SCALE GENOMIC DNA]</scope>
</reference>
<name>A0AAV4HP37_9GAST</name>